<evidence type="ECO:0000313" key="4">
    <source>
        <dbReference type="Proteomes" id="UP000019118"/>
    </source>
</evidence>
<feature type="transmembrane region" description="Helical" evidence="1">
    <location>
        <begin position="295"/>
        <end position="318"/>
    </location>
</feature>
<reference evidence="4" key="1">
    <citation type="journal article" date="2013" name="Genome Biol.">
        <title>Draft genome of the mountain pine beetle, Dendroctonus ponderosae Hopkins, a major forest pest.</title>
        <authorList>
            <person name="Keeling C.I."/>
            <person name="Yuen M.M."/>
            <person name="Liao N.Y."/>
            <person name="Docking T.R."/>
            <person name="Chan S.K."/>
            <person name="Taylor G.A."/>
            <person name="Palmquist D.L."/>
            <person name="Jackman S.D."/>
            <person name="Nguyen A."/>
            <person name="Li M."/>
            <person name="Henderson H."/>
            <person name="Janes J.K."/>
            <person name="Zhao Y."/>
            <person name="Pandoh P."/>
            <person name="Moore R."/>
            <person name="Sperling F.A."/>
            <person name="Huber D.P."/>
            <person name="Birol I."/>
            <person name="Jones S.J."/>
            <person name="Bohlmann J."/>
        </authorList>
    </citation>
    <scope>NUCLEOTIDE SEQUENCE</scope>
</reference>
<evidence type="ECO:0000256" key="1">
    <source>
        <dbReference type="SAM" id="Phobius"/>
    </source>
</evidence>
<keyword evidence="1" id="KW-0472">Membrane</keyword>
<feature type="chain" id="PRO_5043591236" description="Methuselah N-terminal domain-containing protein" evidence="2">
    <location>
        <begin position="26"/>
        <end position="353"/>
    </location>
</feature>
<feature type="signal peptide" evidence="2">
    <location>
        <begin position="1"/>
        <end position="25"/>
    </location>
</feature>
<dbReference type="PANTHER" id="PTHR46953">
    <property type="entry name" value="G-PROTEIN COUPLED RECEPTOR MTH-LIKE 1-RELATED"/>
    <property type="match status" value="1"/>
</dbReference>
<dbReference type="InterPro" id="IPR052808">
    <property type="entry name" value="GPCR_Mth-like"/>
</dbReference>
<reference evidence="3" key="2">
    <citation type="submission" date="2024-08" db="UniProtKB">
        <authorList>
            <consortium name="EnsemblMetazoa"/>
        </authorList>
    </citation>
    <scope>IDENTIFICATION</scope>
</reference>
<sequence length="353" mass="37933">MGSCLFGRVLRAQCVVLVLVGAVGGAVAPKKGVSVAKCCALNATLTSDNKCQRAINASWDLRVYLNGTFRAFTTLPPKWTLREGVQPRCAAPVLEPVALRSAIPFINGYLMSVRFQRRLAPSQFCLDYDYVMFCPEAPEQISGVLVNKCCGSGAVFSDTNASCVLFPGAAYALDLGPNKTLGAGFPECSDDHAVAGRLQEGRLHDNGSLQLNATGLVLGPANYCLEHILEHAGGGSPSVITCRRYLGAEGPPAPSLKLTIYPIGLAVSAIFLAATLAAGSLLPSSHHVLHWRCQTNHVACLLVGDVLLCITQIAGGHFPFWPCFLIAVAMHFVFLAAFFWLNTMCFNIWWTFR</sequence>
<proteinExistence type="predicted"/>
<dbReference type="PANTHER" id="PTHR46953:SF1">
    <property type="entry name" value="G-PROTEIN COUPLED RECEPTOR MTH-LIKE 1-RELATED"/>
    <property type="match status" value="1"/>
</dbReference>
<dbReference type="Proteomes" id="UP000019118">
    <property type="component" value="Unassembled WGS sequence"/>
</dbReference>
<protein>
    <recommendedName>
        <fullName evidence="5">Methuselah N-terminal domain-containing protein</fullName>
    </recommendedName>
</protein>
<feature type="transmembrane region" description="Helical" evidence="1">
    <location>
        <begin position="260"/>
        <end position="283"/>
    </location>
</feature>
<keyword evidence="2" id="KW-0732">Signal</keyword>
<evidence type="ECO:0000313" key="3">
    <source>
        <dbReference type="EnsemblMetazoa" id="XP_019768440.1"/>
    </source>
</evidence>
<keyword evidence="4" id="KW-1185">Reference proteome</keyword>
<organism evidence="3 4">
    <name type="scientific">Dendroctonus ponderosae</name>
    <name type="common">Mountain pine beetle</name>
    <dbReference type="NCBI Taxonomy" id="77166"/>
    <lineage>
        <taxon>Eukaryota</taxon>
        <taxon>Metazoa</taxon>
        <taxon>Ecdysozoa</taxon>
        <taxon>Arthropoda</taxon>
        <taxon>Hexapoda</taxon>
        <taxon>Insecta</taxon>
        <taxon>Pterygota</taxon>
        <taxon>Neoptera</taxon>
        <taxon>Endopterygota</taxon>
        <taxon>Coleoptera</taxon>
        <taxon>Polyphaga</taxon>
        <taxon>Cucujiformia</taxon>
        <taxon>Curculionidae</taxon>
        <taxon>Scolytinae</taxon>
        <taxon>Dendroctonus</taxon>
    </lineage>
</organism>
<keyword evidence="1" id="KW-1133">Transmembrane helix</keyword>
<evidence type="ECO:0000256" key="2">
    <source>
        <dbReference type="SAM" id="SignalP"/>
    </source>
</evidence>
<keyword evidence="1" id="KW-0812">Transmembrane</keyword>
<feature type="transmembrane region" description="Helical" evidence="1">
    <location>
        <begin position="324"/>
        <end position="350"/>
    </location>
</feature>
<dbReference type="EnsemblMetazoa" id="XM_019912881.1">
    <property type="protein sequence ID" value="XP_019768440.1"/>
    <property type="gene ID" value="LOC109543262"/>
</dbReference>
<evidence type="ECO:0008006" key="5">
    <source>
        <dbReference type="Google" id="ProtNLM"/>
    </source>
</evidence>
<accession>A0AAR5Q5I4</accession>
<dbReference type="Gene3D" id="1.20.1070.10">
    <property type="entry name" value="Rhodopsin 7-helix transmembrane proteins"/>
    <property type="match status" value="1"/>
</dbReference>
<dbReference type="AlphaFoldDB" id="A0AAR5Q5I4"/>
<name>A0AAR5Q5I4_DENPD</name>